<protein>
    <submittedName>
        <fullName evidence="2">Uncharacterized protein</fullName>
    </submittedName>
</protein>
<keyword evidence="1" id="KW-1133">Transmembrane helix</keyword>
<keyword evidence="3" id="KW-1185">Reference proteome</keyword>
<dbReference type="AlphaFoldDB" id="A0A1I0Y3X5"/>
<name>A0A1I0Y3X5_9BACI</name>
<dbReference type="OrthoDB" id="2427708at2"/>
<sequence length="168" mass="19302">MFFSRWTLFQGFIITLLVVLAFMADIFKKDIGIPFSSTNAINTSMLMTCLFLVVTIGLLSLLMYFQTKKSGTFLKHRLWDKMYIIIPVVFAISLVVVFIFFLAGPLSEVTQSNRWIVYVLIYYILFLINATVLAIIHKAKQNTISNENKVTYSFIWTSLGLVVVIFML</sequence>
<feature type="transmembrane region" description="Helical" evidence="1">
    <location>
        <begin position="83"/>
        <end position="103"/>
    </location>
</feature>
<organism evidence="2 3">
    <name type="scientific">Lentibacillus halodurans</name>
    <dbReference type="NCBI Taxonomy" id="237679"/>
    <lineage>
        <taxon>Bacteria</taxon>
        <taxon>Bacillati</taxon>
        <taxon>Bacillota</taxon>
        <taxon>Bacilli</taxon>
        <taxon>Bacillales</taxon>
        <taxon>Bacillaceae</taxon>
        <taxon>Lentibacillus</taxon>
    </lineage>
</organism>
<dbReference type="STRING" id="237679.SAMN04488072_106236"/>
<feature type="transmembrane region" description="Helical" evidence="1">
    <location>
        <begin position="149"/>
        <end position="167"/>
    </location>
</feature>
<reference evidence="2 3" key="1">
    <citation type="submission" date="2016-10" db="EMBL/GenBank/DDBJ databases">
        <authorList>
            <person name="de Groot N.N."/>
        </authorList>
    </citation>
    <scope>NUCLEOTIDE SEQUENCE [LARGE SCALE GENOMIC DNA]</scope>
    <source>
        <strain evidence="2 3">CGMCC 1.3702</strain>
    </source>
</reference>
<proteinExistence type="predicted"/>
<gene>
    <name evidence="2" type="ORF">SAMN04488072_106236</name>
</gene>
<dbReference type="Proteomes" id="UP000198642">
    <property type="component" value="Unassembled WGS sequence"/>
</dbReference>
<accession>A0A1I0Y3X5</accession>
<feature type="transmembrane region" description="Helical" evidence="1">
    <location>
        <begin position="40"/>
        <end position="62"/>
    </location>
</feature>
<feature type="transmembrane region" description="Helical" evidence="1">
    <location>
        <begin position="115"/>
        <end position="137"/>
    </location>
</feature>
<keyword evidence="1" id="KW-0472">Membrane</keyword>
<dbReference type="EMBL" id="FOJW01000006">
    <property type="protein sequence ID" value="SFB08001.1"/>
    <property type="molecule type" value="Genomic_DNA"/>
</dbReference>
<evidence type="ECO:0000256" key="1">
    <source>
        <dbReference type="SAM" id="Phobius"/>
    </source>
</evidence>
<dbReference type="RefSeq" id="WP_090236956.1">
    <property type="nucleotide sequence ID" value="NZ_FOJW01000006.1"/>
</dbReference>
<evidence type="ECO:0000313" key="3">
    <source>
        <dbReference type="Proteomes" id="UP000198642"/>
    </source>
</evidence>
<keyword evidence="1" id="KW-0812">Transmembrane</keyword>
<evidence type="ECO:0000313" key="2">
    <source>
        <dbReference type="EMBL" id="SFB08001.1"/>
    </source>
</evidence>